<keyword evidence="3" id="KW-1185">Reference proteome</keyword>
<organism evidence="2 3">
    <name type="scientific">Pristionchus mayeri</name>
    <dbReference type="NCBI Taxonomy" id="1317129"/>
    <lineage>
        <taxon>Eukaryota</taxon>
        <taxon>Metazoa</taxon>
        <taxon>Ecdysozoa</taxon>
        <taxon>Nematoda</taxon>
        <taxon>Chromadorea</taxon>
        <taxon>Rhabditida</taxon>
        <taxon>Rhabditina</taxon>
        <taxon>Diplogasteromorpha</taxon>
        <taxon>Diplogasteroidea</taxon>
        <taxon>Neodiplogasteridae</taxon>
        <taxon>Pristionchus</taxon>
    </lineage>
</organism>
<evidence type="ECO:0000313" key="2">
    <source>
        <dbReference type="EMBL" id="GMR60379.1"/>
    </source>
</evidence>
<sequence length="165" mass="18959">MNSFYISLELENSILHTQRVLFVVSSILNVISFLCLLKETPDNLKLFRNYLLYIQILAAANDINFDVVVQPFPIYPAIGRYCKGIFADWGVPIKYSFATTIFLVGNIGASVIICFSYRHQSIVRGRFKFNEYPYGNISWIRERSNYVLYVRETANVVVLPLLALS</sequence>
<name>A0AAN5DC40_9BILA</name>
<feature type="transmembrane region" description="Helical" evidence="1">
    <location>
        <begin position="20"/>
        <end position="38"/>
    </location>
</feature>
<dbReference type="PANTHER" id="PTHR22941">
    <property type="entry name" value="SERPENTINE RECEPTOR"/>
    <property type="match status" value="1"/>
</dbReference>
<dbReference type="InterPro" id="IPR053220">
    <property type="entry name" value="Nematode_rcpt-like_serp_H"/>
</dbReference>
<comment type="caution">
    <text evidence="2">The sequence shown here is derived from an EMBL/GenBank/DDBJ whole genome shotgun (WGS) entry which is preliminary data.</text>
</comment>
<evidence type="ECO:0000256" key="1">
    <source>
        <dbReference type="SAM" id="Phobius"/>
    </source>
</evidence>
<feature type="non-terminal residue" evidence="2">
    <location>
        <position position="165"/>
    </location>
</feature>
<dbReference type="EMBL" id="BTRK01000006">
    <property type="protein sequence ID" value="GMR60379.1"/>
    <property type="molecule type" value="Genomic_DNA"/>
</dbReference>
<evidence type="ECO:0008006" key="4">
    <source>
        <dbReference type="Google" id="ProtNLM"/>
    </source>
</evidence>
<evidence type="ECO:0000313" key="3">
    <source>
        <dbReference type="Proteomes" id="UP001328107"/>
    </source>
</evidence>
<accession>A0AAN5DC40</accession>
<keyword evidence="1" id="KW-1133">Transmembrane helix</keyword>
<gene>
    <name evidence="2" type="ORF">PMAYCL1PPCAC_30574</name>
</gene>
<feature type="transmembrane region" description="Helical" evidence="1">
    <location>
        <begin position="50"/>
        <end position="75"/>
    </location>
</feature>
<keyword evidence="1" id="KW-0812">Transmembrane</keyword>
<dbReference type="Proteomes" id="UP001328107">
    <property type="component" value="Unassembled WGS sequence"/>
</dbReference>
<dbReference type="InterPro" id="IPR019429">
    <property type="entry name" value="7TM_GPCR_serpentine_rcpt_Sri"/>
</dbReference>
<reference evidence="3" key="1">
    <citation type="submission" date="2022-10" db="EMBL/GenBank/DDBJ databases">
        <title>Genome assembly of Pristionchus species.</title>
        <authorList>
            <person name="Yoshida K."/>
            <person name="Sommer R.J."/>
        </authorList>
    </citation>
    <scope>NUCLEOTIDE SEQUENCE [LARGE SCALE GENOMIC DNA]</scope>
    <source>
        <strain evidence="3">RS5460</strain>
    </source>
</reference>
<feature type="transmembrane region" description="Helical" evidence="1">
    <location>
        <begin position="95"/>
        <end position="117"/>
    </location>
</feature>
<dbReference type="PANTHER" id="PTHR22941:SF26">
    <property type="entry name" value="SERPENTINE RECEPTOR, CLASS H"/>
    <property type="match status" value="1"/>
</dbReference>
<proteinExistence type="predicted"/>
<dbReference type="AlphaFoldDB" id="A0AAN5DC40"/>
<keyword evidence="1" id="KW-0472">Membrane</keyword>
<protein>
    <recommendedName>
        <fullName evidence="4">G protein-coupled receptor</fullName>
    </recommendedName>
</protein>
<dbReference type="Pfam" id="PF10327">
    <property type="entry name" value="7TM_GPCR_Sri"/>
    <property type="match status" value="1"/>
</dbReference>